<reference evidence="2 3" key="1">
    <citation type="submission" date="2017-09" db="EMBL/GenBank/DDBJ databases">
        <title>Genomic, metabolic, and phenotypic characteristics of bacterial isolates from the natural microbiome of the model nematode Caenorhabditis elegans.</title>
        <authorList>
            <person name="Zimmermann J."/>
            <person name="Obeng N."/>
            <person name="Yang W."/>
            <person name="Obeng O."/>
            <person name="Kissoyan K."/>
            <person name="Pees B."/>
            <person name="Dirksen P."/>
            <person name="Hoppner M."/>
            <person name="Franke A."/>
            <person name="Rosenstiel P."/>
            <person name="Leippe M."/>
            <person name="Dierking K."/>
            <person name="Kaleta C."/>
            <person name="Schulenburg H."/>
        </authorList>
    </citation>
    <scope>NUCLEOTIDE SEQUENCE [LARGE SCALE GENOMIC DNA]</scope>
    <source>
        <strain evidence="2 3">MYb73</strain>
    </source>
</reference>
<name>A0A2S0ICH6_9BURK</name>
<evidence type="ECO:0000256" key="1">
    <source>
        <dbReference type="SAM" id="MobiDB-lite"/>
    </source>
</evidence>
<evidence type="ECO:0000313" key="2">
    <source>
        <dbReference type="EMBL" id="AVJ29739.1"/>
    </source>
</evidence>
<keyword evidence="3" id="KW-1185">Reference proteome</keyword>
<dbReference type="RefSeq" id="WP_105240408.1">
    <property type="nucleotide sequence ID" value="NZ_CP023270.1"/>
</dbReference>
<gene>
    <name evidence="2" type="ORF">CLM73_23045</name>
</gene>
<evidence type="ECO:0000313" key="3">
    <source>
        <dbReference type="Proteomes" id="UP000239477"/>
    </source>
</evidence>
<accession>A0A2S0ICH6</accession>
<proteinExistence type="predicted"/>
<sequence length="113" mass="11933">MSVQRFPANSRYHDVPTAEMPGPDGRPLVYLRRRFLPDPAALTSVGEVAVAPGDRLDRLAAAALGDPLQFWRLADGNDAPRPAALEVPGRSLRVTLPAALGASFNAPFGGSDA</sequence>
<dbReference type="OrthoDB" id="9809850at2"/>
<feature type="region of interest" description="Disordered" evidence="1">
    <location>
        <begin position="1"/>
        <end position="23"/>
    </location>
</feature>
<dbReference type="EMBL" id="CP023270">
    <property type="protein sequence ID" value="AVJ29739.1"/>
    <property type="molecule type" value="Genomic_DNA"/>
</dbReference>
<dbReference type="Proteomes" id="UP000239477">
    <property type="component" value="Chromosome"/>
</dbReference>
<dbReference type="AlphaFoldDB" id="A0A2S0ICH6"/>
<protein>
    <recommendedName>
        <fullName evidence="4">LysM domain-containing protein</fullName>
    </recommendedName>
</protein>
<evidence type="ECO:0008006" key="4">
    <source>
        <dbReference type="Google" id="ProtNLM"/>
    </source>
</evidence>
<organism evidence="2 3">
    <name type="scientific">Achromobacter spanius</name>
    <dbReference type="NCBI Taxonomy" id="217203"/>
    <lineage>
        <taxon>Bacteria</taxon>
        <taxon>Pseudomonadati</taxon>
        <taxon>Pseudomonadota</taxon>
        <taxon>Betaproteobacteria</taxon>
        <taxon>Burkholderiales</taxon>
        <taxon>Alcaligenaceae</taxon>
        <taxon>Achromobacter</taxon>
    </lineage>
</organism>